<sequence>MFLFRAVFIVAAATFTGSGLVNAIGLWHYAMIAEEPSAAVSISSNSPTLPIEPTLVISSLVEPTAVPTVVSVVSTLPAEQPSPGGAIAHVSEQEPSATAEAEFPTVTSRIQVQASSGEIRVTRATKVLIAVPLLLFFLCL</sequence>
<reference evidence="2" key="1">
    <citation type="submission" date="2024-04" db="EMBL/GenBank/DDBJ databases">
        <authorList>
            <person name="Shaw F."/>
            <person name="Minotto A."/>
        </authorList>
    </citation>
    <scope>NUCLEOTIDE SEQUENCE [LARGE SCALE GENOMIC DNA]</scope>
</reference>
<keyword evidence="2" id="KW-1185">Reference proteome</keyword>
<name>A0ABP1D9D7_9APHY</name>
<accession>A0ABP1D9D7</accession>
<evidence type="ECO:0000313" key="1">
    <source>
        <dbReference type="EMBL" id="CAL1704462.1"/>
    </source>
</evidence>
<proteinExistence type="predicted"/>
<evidence type="ECO:0000313" key="2">
    <source>
        <dbReference type="Proteomes" id="UP001497453"/>
    </source>
</evidence>
<organism evidence="1 2">
    <name type="scientific">Somion occarium</name>
    <dbReference type="NCBI Taxonomy" id="3059160"/>
    <lineage>
        <taxon>Eukaryota</taxon>
        <taxon>Fungi</taxon>
        <taxon>Dikarya</taxon>
        <taxon>Basidiomycota</taxon>
        <taxon>Agaricomycotina</taxon>
        <taxon>Agaricomycetes</taxon>
        <taxon>Polyporales</taxon>
        <taxon>Cerrenaceae</taxon>
        <taxon>Somion</taxon>
    </lineage>
</organism>
<gene>
    <name evidence="1" type="ORF">GFSPODELE1_LOCUS5014</name>
</gene>
<protein>
    <submittedName>
        <fullName evidence="1">Uncharacterized protein</fullName>
    </submittedName>
</protein>
<dbReference type="EMBL" id="OZ037946">
    <property type="protein sequence ID" value="CAL1704462.1"/>
    <property type="molecule type" value="Genomic_DNA"/>
</dbReference>
<dbReference type="Proteomes" id="UP001497453">
    <property type="component" value="Chromosome 3"/>
</dbReference>